<evidence type="ECO:0000256" key="3">
    <source>
        <dbReference type="ARBA" id="ARBA00023295"/>
    </source>
</evidence>
<feature type="non-terminal residue" evidence="5">
    <location>
        <position position="1"/>
    </location>
</feature>
<dbReference type="Pfam" id="PF00232">
    <property type="entry name" value="Glyco_hydro_1"/>
    <property type="match status" value="1"/>
</dbReference>
<evidence type="ECO:0000256" key="1">
    <source>
        <dbReference type="ARBA" id="ARBA00010838"/>
    </source>
</evidence>
<evidence type="ECO:0000313" key="5">
    <source>
        <dbReference type="EMBL" id="ENN83222.1"/>
    </source>
</evidence>
<accession>N6UWD7</accession>
<keyword evidence="3" id="KW-0326">Glycosidase</keyword>
<dbReference type="SUPFAM" id="SSF51445">
    <property type="entry name" value="(Trans)glycosidases"/>
    <property type="match status" value="1"/>
</dbReference>
<dbReference type="InterPro" id="IPR017853">
    <property type="entry name" value="GH"/>
</dbReference>
<dbReference type="Gene3D" id="3.20.20.80">
    <property type="entry name" value="Glycosidases"/>
    <property type="match status" value="1"/>
</dbReference>
<protein>
    <submittedName>
        <fullName evidence="5">Uncharacterized protein</fullName>
    </submittedName>
</protein>
<dbReference type="PANTHER" id="PTHR10353:SF36">
    <property type="entry name" value="LP05116P"/>
    <property type="match status" value="1"/>
</dbReference>
<organism evidence="5">
    <name type="scientific">Dendroctonus ponderosae</name>
    <name type="common">Mountain pine beetle</name>
    <dbReference type="NCBI Taxonomy" id="77166"/>
    <lineage>
        <taxon>Eukaryota</taxon>
        <taxon>Metazoa</taxon>
        <taxon>Ecdysozoa</taxon>
        <taxon>Arthropoda</taxon>
        <taxon>Hexapoda</taxon>
        <taxon>Insecta</taxon>
        <taxon>Pterygota</taxon>
        <taxon>Neoptera</taxon>
        <taxon>Endopterygota</taxon>
        <taxon>Coleoptera</taxon>
        <taxon>Polyphaga</taxon>
        <taxon>Cucujiformia</taxon>
        <taxon>Curculionidae</taxon>
        <taxon>Scolytinae</taxon>
        <taxon>Dendroctonus</taxon>
    </lineage>
</organism>
<name>N6UWD7_DENPD</name>
<dbReference type="GO" id="GO:0008422">
    <property type="term" value="F:beta-glucosidase activity"/>
    <property type="evidence" value="ECO:0007669"/>
    <property type="project" value="TreeGrafter"/>
</dbReference>
<evidence type="ECO:0000256" key="2">
    <source>
        <dbReference type="ARBA" id="ARBA00022801"/>
    </source>
</evidence>
<proteinExistence type="inferred from homology"/>
<dbReference type="AlphaFoldDB" id="N6UWD7"/>
<dbReference type="HOGENOM" id="CLU_001859_1_3_1"/>
<evidence type="ECO:0000256" key="4">
    <source>
        <dbReference type="RuleBase" id="RU003690"/>
    </source>
</evidence>
<gene>
    <name evidence="5" type="ORF">YQE_00419</name>
</gene>
<comment type="similarity">
    <text evidence="1 4">Belongs to the glycosyl hydrolase 1 family.</text>
</comment>
<sequence>MAAMKHTIAVFLFAYLLNQSHDEETLGSHAHLFSDELSDMAFPDGFIRQGVSTYRFSVSWSRVLPTGHLDNINEKGLAYYRNLIQKLKQNNIEPFSNMHHADNPRPIEDKGGFLTEDYIDAFVDYATLLFENFGDEVKWWTTFNEPNQVCSGAYDTGCSSPQNLHPGTGAYICGPKLRAHAKTYRVYDERFRATQNAEISMIITESWTEPATNSSDDMLAAEHGSLTNYGWYAHPIDFGDYPEVTRERVDMRSALQGFNQSRLPVFTDEEKEELKAVNMYTTVLATDMEEAPIEEIGLGSDFRVHTYQPDDWEKTASSWFKVVSWGACHLVRWIRDTYGDDKGIIVTENGYKDTGNEMQDLDTRGRYHKMYLSNLNDAIYKDGVNLITTWPGV</sequence>
<keyword evidence="2" id="KW-0378">Hydrolase</keyword>
<dbReference type="PANTHER" id="PTHR10353">
    <property type="entry name" value="GLYCOSYL HYDROLASE"/>
    <property type="match status" value="1"/>
</dbReference>
<dbReference type="GO" id="GO:0005975">
    <property type="term" value="P:carbohydrate metabolic process"/>
    <property type="evidence" value="ECO:0007669"/>
    <property type="project" value="InterPro"/>
</dbReference>
<reference evidence="5" key="1">
    <citation type="journal article" date="2013" name="Genome Biol.">
        <title>Draft genome of the mountain pine beetle, Dendroctonus ponderosae Hopkins, a major forest pest.</title>
        <authorList>
            <person name="Keeling C.I."/>
            <person name="Yuen M.M."/>
            <person name="Liao N.Y."/>
            <person name="Docking T.R."/>
            <person name="Chan S.K."/>
            <person name="Taylor G.A."/>
            <person name="Palmquist D.L."/>
            <person name="Jackman S.D."/>
            <person name="Nguyen A."/>
            <person name="Li M."/>
            <person name="Henderson H."/>
            <person name="Janes J.K."/>
            <person name="Zhao Y."/>
            <person name="Pandoh P."/>
            <person name="Moore R."/>
            <person name="Sperling F.A."/>
            <person name="Huber D.P."/>
            <person name="Birol I."/>
            <person name="Jones S.J."/>
            <person name="Bohlmann J."/>
        </authorList>
    </citation>
    <scope>NUCLEOTIDE SEQUENCE</scope>
</reference>
<dbReference type="InterPro" id="IPR001360">
    <property type="entry name" value="Glyco_hydro_1"/>
</dbReference>
<dbReference type="OrthoDB" id="65569at2759"/>
<dbReference type="EMBL" id="KB736316">
    <property type="protein sequence ID" value="ENN83222.1"/>
    <property type="molecule type" value="Genomic_DNA"/>
</dbReference>